<evidence type="ECO:0000256" key="2">
    <source>
        <dbReference type="ARBA" id="ARBA00022723"/>
    </source>
</evidence>
<evidence type="ECO:0000256" key="7">
    <source>
        <dbReference type="ARBA" id="ARBA00023242"/>
    </source>
</evidence>
<reference evidence="10 11" key="1">
    <citation type="journal article" date="2018" name="Front. Microbiol.">
        <title>Prospects for Fungal Bioremediation of Acidic Radioactive Waste Sites: Characterization and Genome Sequence of Rhodotorula taiwanensis MD1149.</title>
        <authorList>
            <person name="Tkavc R."/>
            <person name="Matrosova V.Y."/>
            <person name="Grichenko O.E."/>
            <person name="Gostincar C."/>
            <person name="Volpe R.P."/>
            <person name="Klimenkova P."/>
            <person name="Gaidamakova E.K."/>
            <person name="Zhou C.E."/>
            <person name="Stewart B.J."/>
            <person name="Lyman M.G."/>
            <person name="Malfatti S.A."/>
            <person name="Rubinfeld B."/>
            <person name="Courtot M."/>
            <person name="Singh J."/>
            <person name="Dalgard C.L."/>
            <person name="Hamilton T."/>
            <person name="Frey K.G."/>
            <person name="Gunde-Cimerman N."/>
            <person name="Dugan L."/>
            <person name="Daly M.J."/>
        </authorList>
    </citation>
    <scope>NUCLEOTIDE SEQUENCE [LARGE SCALE GENOMIC DNA]</scope>
    <source>
        <strain evidence="10 11">MD1149</strain>
    </source>
</reference>
<dbReference type="CDD" id="cd00067">
    <property type="entry name" value="GAL4"/>
    <property type="match status" value="1"/>
</dbReference>
<feature type="domain" description="Zn(2)-C6 fungal-type" evidence="9">
    <location>
        <begin position="25"/>
        <end position="57"/>
    </location>
</feature>
<gene>
    <name evidence="10" type="ORF">BMF94_4192</name>
</gene>
<dbReference type="InterPro" id="IPR036864">
    <property type="entry name" value="Zn2-C6_fun-type_DNA-bd_sf"/>
</dbReference>
<dbReference type="PROSITE" id="PS00463">
    <property type="entry name" value="ZN2_CY6_FUNGAL_1"/>
    <property type="match status" value="1"/>
</dbReference>
<evidence type="ECO:0000256" key="4">
    <source>
        <dbReference type="ARBA" id="ARBA00023015"/>
    </source>
</evidence>
<dbReference type="PROSITE" id="PS50048">
    <property type="entry name" value="ZN2_CY6_FUNGAL_2"/>
    <property type="match status" value="1"/>
</dbReference>
<keyword evidence="11" id="KW-1185">Reference proteome</keyword>
<comment type="caution">
    <text evidence="10">The sequence shown here is derived from an EMBL/GenBank/DDBJ whole genome shotgun (WGS) entry which is preliminary data.</text>
</comment>
<evidence type="ECO:0000256" key="3">
    <source>
        <dbReference type="ARBA" id="ARBA00022833"/>
    </source>
</evidence>
<dbReference type="InterPro" id="IPR007219">
    <property type="entry name" value="XnlR_reg_dom"/>
</dbReference>
<dbReference type="GO" id="GO:0008270">
    <property type="term" value="F:zinc ion binding"/>
    <property type="evidence" value="ECO:0007669"/>
    <property type="project" value="InterPro"/>
</dbReference>
<dbReference type="Pfam" id="PF04082">
    <property type="entry name" value="Fungal_trans"/>
    <property type="match status" value="1"/>
</dbReference>
<dbReference type="GO" id="GO:0006351">
    <property type="term" value="P:DNA-templated transcription"/>
    <property type="evidence" value="ECO:0007669"/>
    <property type="project" value="InterPro"/>
</dbReference>
<dbReference type="EMBL" id="PJQD01000047">
    <property type="protein sequence ID" value="POY72783.1"/>
    <property type="molecule type" value="Genomic_DNA"/>
</dbReference>
<keyword evidence="5" id="KW-0238">DNA-binding</keyword>
<feature type="region of interest" description="Disordered" evidence="8">
    <location>
        <begin position="90"/>
        <end position="118"/>
    </location>
</feature>
<dbReference type="SUPFAM" id="SSF57701">
    <property type="entry name" value="Zn2/Cys6 DNA-binding domain"/>
    <property type="match status" value="1"/>
</dbReference>
<protein>
    <recommendedName>
        <fullName evidence="9">Zn(2)-C6 fungal-type domain-containing protein</fullName>
    </recommendedName>
</protein>
<keyword evidence="4" id="KW-0805">Transcription regulation</keyword>
<dbReference type="Gene3D" id="4.10.240.10">
    <property type="entry name" value="Zn(2)-C6 fungal-type DNA-binding domain"/>
    <property type="match status" value="1"/>
</dbReference>
<keyword evidence="7" id="KW-0539">Nucleus</keyword>
<dbReference type="GO" id="GO:0000981">
    <property type="term" value="F:DNA-binding transcription factor activity, RNA polymerase II-specific"/>
    <property type="evidence" value="ECO:0007669"/>
    <property type="project" value="InterPro"/>
</dbReference>
<evidence type="ECO:0000256" key="8">
    <source>
        <dbReference type="SAM" id="MobiDB-lite"/>
    </source>
</evidence>
<dbReference type="OrthoDB" id="2154091at2759"/>
<dbReference type="SMART" id="SM00066">
    <property type="entry name" value="GAL4"/>
    <property type="match status" value="1"/>
</dbReference>
<dbReference type="PANTHER" id="PTHR31313">
    <property type="entry name" value="TY1 ENHANCER ACTIVATOR"/>
    <property type="match status" value="1"/>
</dbReference>
<feature type="region of interest" description="Disordered" evidence="8">
    <location>
        <begin position="1"/>
        <end position="20"/>
    </location>
</feature>
<dbReference type="GO" id="GO:0005634">
    <property type="term" value="C:nucleus"/>
    <property type="evidence" value="ECO:0007669"/>
    <property type="project" value="UniProtKB-SubCell"/>
</dbReference>
<sequence>MIQSRKAPPAGPAPDSAPRVHSSRACQQCKQSKVRCVPCFTATTCQRCERKRQACTFDSGPDRRTVRKDTLEHVASLEAQIAVLQAQLGESSCRDDVPPPDQPFRAEREPSSGVHNDRSLDATGYHLADSNGELRWHNALNAFGLGPITLGSTADPPSLDFLPFPLEPALHAEIIDSAFKWHFNAFRLVEHLPFLLDLASGSRTCTYSPFLHLAVLAVGCRYMRPDPSLCSDPLDSATRGEPFARAAVALLAEEIALPKFSTIRGLMALAIYFAGVAKPHQGWIYAGLAYRICEVFGLHIDLPAGSDETLRARRQLLFWTCFTDDLNWSLCIGRPPYFHRRTGKVELFKKGMPFGSGTSYRFEALPLNLRHKAGSALTPDVFELAIFHGGAMAAQVASHATDDREFRAHLDRVNICIGALREHAHTWPSAALVASALAGVRNAVLAGIKPASRPPSTPAGLTDSAGLGHLGADLQALPPWNNVDYARSHGLEAYLDFGWNVNGVADYADPIL</sequence>
<evidence type="ECO:0000313" key="10">
    <source>
        <dbReference type="EMBL" id="POY72783.1"/>
    </source>
</evidence>
<comment type="subcellular location">
    <subcellularLocation>
        <location evidence="1">Nucleus</location>
    </subcellularLocation>
</comment>
<organism evidence="10 11">
    <name type="scientific">Rhodotorula taiwanensis</name>
    <dbReference type="NCBI Taxonomy" id="741276"/>
    <lineage>
        <taxon>Eukaryota</taxon>
        <taxon>Fungi</taxon>
        <taxon>Dikarya</taxon>
        <taxon>Basidiomycota</taxon>
        <taxon>Pucciniomycotina</taxon>
        <taxon>Microbotryomycetes</taxon>
        <taxon>Sporidiobolales</taxon>
        <taxon>Sporidiobolaceae</taxon>
        <taxon>Rhodotorula</taxon>
    </lineage>
</organism>
<dbReference type="Proteomes" id="UP000237144">
    <property type="component" value="Unassembled WGS sequence"/>
</dbReference>
<feature type="compositionally biased region" description="Basic and acidic residues" evidence="8">
    <location>
        <begin position="104"/>
        <end position="118"/>
    </location>
</feature>
<accession>A0A2S5B7M6</accession>
<dbReference type="SMART" id="SM00906">
    <property type="entry name" value="Fungal_trans"/>
    <property type="match status" value="1"/>
</dbReference>
<name>A0A2S5B7M6_9BASI</name>
<dbReference type="PANTHER" id="PTHR31313:SF81">
    <property type="entry name" value="TY1 ENHANCER ACTIVATOR"/>
    <property type="match status" value="1"/>
</dbReference>
<dbReference type="STRING" id="741276.A0A2S5B7M6"/>
<evidence type="ECO:0000256" key="6">
    <source>
        <dbReference type="ARBA" id="ARBA00023163"/>
    </source>
</evidence>
<keyword evidence="3" id="KW-0862">Zinc</keyword>
<dbReference type="InterPro" id="IPR051615">
    <property type="entry name" value="Transcr_Regulatory_Elem"/>
</dbReference>
<evidence type="ECO:0000256" key="1">
    <source>
        <dbReference type="ARBA" id="ARBA00004123"/>
    </source>
</evidence>
<dbReference type="AlphaFoldDB" id="A0A2S5B7M6"/>
<evidence type="ECO:0000256" key="5">
    <source>
        <dbReference type="ARBA" id="ARBA00023125"/>
    </source>
</evidence>
<keyword evidence="2" id="KW-0479">Metal-binding</keyword>
<proteinExistence type="predicted"/>
<dbReference type="CDD" id="cd12148">
    <property type="entry name" value="fungal_TF_MHR"/>
    <property type="match status" value="1"/>
</dbReference>
<evidence type="ECO:0000259" key="9">
    <source>
        <dbReference type="PROSITE" id="PS50048"/>
    </source>
</evidence>
<dbReference type="InterPro" id="IPR001138">
    <property type="entry name" value="Zn2Cys6_DnaBD"/>
</dbReference>
<dbReference type="GO" id="GO:0003677">
    <property type="term" value="F:DNA binding"/>
    <property type="evidence" value="ECO:0007669"/>
    <property type="project" value="UniProtKB-KW"/>
</dbReference>
<keyword evidence="6" id="KW-0804">Transcription</keyword>
<evidence type="ECO:0000313" key="11">
    <source>
        <dbReference type="Proteomes" id="UP000237144"/>
    </source>
</evidence>